<feature type="signal peptide" evidence="1">
    <location>
        <begin position="1"/>
        <end position="20"/>
    </location>
</feature>
<organism evidence="2 3">
    <name type="scientific">Bacteroides acidifaciens</name>
    <dbReference type="NCBI Taxonomy" id="85831"/>
    <lineage>
        <taxon>Bacteria</taxon>
        <taxon>Pseudomonadati</taxon>
        <taxon>Bacteroidota</taxon>
        <taxon>Bacteroidia</taxon>
        <taxon>Bacteroidales</taxon>
        <taxon>Bacteroidaceae</taxon>
        <taxon>Bacteroides</taxon>
    </lineage>
</organism>
<evidence type="ECO:0000313" key="3">
    <source>
        <dbReference type="Proteomes" id="UP000305751"/>
    </source>
</evidence>
<gene>
    <name evidence="2" type="ORF">E5356_16240</name>
</gene>
<evidence type="ECO:0000256" key="1">
    <source>
        <dbReference type="SAM" id="SignalP"/>
    </source>
</evidence>
<proteinExistence type="predicted"/>
<comment type="caution">
    <text evidence="2">The sequence shown here is derived from an EMBL/GenBank/DDBJ whole genome shotgun (WGS) entry which is preliminary data.</text>
</comment>
<evidence type="ECO:0000313" key="2">
    <source>
        <dbReference type="EMBL" id="TGX98868.1"/>
    </source>
</evidence>
<dbReference type="EMBL" id="SRZA01000069">
    <property type="protein sequence ID" value="TGX98868.1"/>
    <property type="molecule type" value="Genomic_DNA"/>
</dbReference>
<keyword evidence="3" id="KW-1185">Reference proteome</keyword>
<dbReference type="RefSeq" id="WP_136014833.1">
    <property type="nucleotide sequence ID" value="NZ_CAJTBC010000003.1"/>
</dbReference>
<keyword evidence="1" id="KW-0732">Signal</keyword>
<feature type="chain" id="PRO_5020419707" description="Pilus formation protein N-terminal domain-containing protein" evidence="1">
    <location>
        <begin position="21"/>
        <end position="298"/>
    </location>
</feature>
<sequence length="298" mass="32611">MKTKTLLGFFLLSVMTFCMSACQDDAEIILFSGSQLINEPGTCTNTISSTTLYLNGRGTEDIGIANGKGGYSAHSSDETIVTATVSNDRLLINSHGKKGKVTVTVSDKKGNSVVLPVTVSYGVISLFCREQTGFVVSVNDELLSMGKDENKELLESVNEVMMQKYSFIKGQEVCILQPDDVDNFMADGNGSFILKTENGEIRAEGTYQVGHDDDLISDKQCVTFTFSYKDADSADRQHKFYLEPSFKRTPSTKSVGPTMICWMEDVTDSSCLTEISLPENGKVLYVVFTSSFGIRPAE</sequence>
<accession>A0A4S2ADA9</accession>
<name>A0A4S2ADA9_9BACE</name>
<protein>
    <recommendedName>
        <fullName evidence="4">Pilus formation protein N-terminal domain-containing protein</fullName>
    </recommendedName>
</protein>
<reference evidence="2 3" key="1">
    <citation type="submission" date="2019-04" db="EMBL/GenBank/DDBJ databases">
        <title>Microbes associate with the intestines of laboratory mice.</title>
        <authorList>
            <person name="Navarre W."/>
            <person name="Wong E."/>
            <person name="Huang K."/>
            <person name="Tropini C."/>
            <person name="Ng K."/>
            <person name="Yu B."/>
        </authorList>
    </citation>
    <scope>NUCLEOTIDE SEQUENCE [LARGE SCALE GENOMIC DNA]</scope>
    <source>
        <strain evidence="2 3">NM70_E10</strain>
    </source>
</reference>
<dbReference type="AlphaFoldDB" id="A0A4S2ADA9"/>
<evidence type="ECO:0008006" key="4">
    <source>
        <dbReference type="Google" id="ProtNLM"/>
    </source>
</evidence>
<dbReference type="Proteomes" id="UP000305751">
    <property type="component" value="Unassembled WGS sequence"/>
</dbReference>